<keyword evidence="1" id="KW-0732">Signal</keyword>
<evidence type="ECO:0000313" key="3">
    <source>
        <dbReference type="EMBL" id="MDG0864731.1"/>
    </source>
</evidence>
<reference evidence="3" key="1">
    <citation type="submission" date="2019-02" db="EMBL/GenBank/DDBJ databases">
        <title>Draft genome of the type strain Pelomonas aquatica CCUG 52575T.</title>
        <authorList>
            <person name="Gomila M."/>
            <person name="Lalucat J."/>
        </authorList>
    </citation>
    <scope>NUCLEOTIDE SEQUENCE</scope>
    <source>
        <strain evidence="3">CCUG 52575</strain>
    </source>
</reference>
<proteinExistence type="predicted"/>
<accession>A0A9X4R6G7</accession>
<feature type="domain" description="Ice-binding protein C-terminal" evidence="2">
    <location>
        <begin position="202"/>
        <end position="226"/>
    </location>
</feature>
<comment type="caution">
    <text evidence="3">The sequence shown here is derived from an EMBL/GenBank/DDBJ whole genome shotgun (WGS) entry which is preliminary data.</text>
</comment>
<evidence type="ECO:0000259" key="2">
    <source>
        <dbReference type="Pfam" id="PF07589"/>
    </source>
</evidence>
<dbReference type="RefSeq" id="WP_378990418.1">
    <property type="nucleotide sequence ID" value="NZ_JBHSRN010000022.1"/>
</dbReference>
<evidence type="ECO:0000256" key="1">
    <source>
        <dbReference type="SAM" id="SignalP"/>
    </source>
</evidence>
<evidence type="ECO:0000313" key="4">
    <source>
        <dbReference type="Proteomes" id="UP001152766"/>
    </source>
</evidence>
<dbReference type="InterPro" id="IPR013424">
    <property type="entry name" value="Ice-binding_C"/>
</dbReference>
<dbReference type="Pfam" id="PF07589">
    <property type="entry name" value="PEP-CTERM"/>
    <property type="match status" value="1"/>
</dbReference>
<organism evidence="3 4">
    <name type="scientific">Pelomonas aquatica</name>
    <dbReference type="NCBI Taxonomy" id="431058"/>
    <lineage>
        <taxon>Bacteria</taxon>
        <taxon>Pseudomonadati</taxon>
        <taxon>Pseudomonadota</taxon>
        <taxon>Betaproteobacteria</taxon>
        <taxon>Burkholderiales</taxon>
        <taxon>Sphaerotilaceae</taxon>
        <taxon>Roseateles</taxon>
    </lineage>
</organism>
<dbReference type="Proteomes" id="UP001152766">
    <property type="component" value="Unassembled WGS sequence"/>
</dbReference>
<dbReference type="EMBL" id="SGUG01000039">
    <property type="protein sequence ID" value="MDG0864731.1"/>
    <property type="molecule type" value="Genomic_DNA"/>
</dbReference>
<feature type="signal peptide" evidence="1">
    <location>
        <begin position="1"/>
        <end position="20"/>
    </location>
</feature>
<sequence>MMKSIVVAGLFAAGALAAQAADAATTVNIKWQGLDTSGVKLSTMDTTLSSTVPVTSNYATTALNYSYADTGTSFIAYCIEPSQGNGRANITRSYGVESFTGVQAQNLQGLFSTAYAGLSTYNDKAAFQLAVWEMVLETGSALDVTTGSFHLSSTDTTSAAVASEANSFLANALAYKGPALYTLTKLTNPQLQDLVTATPLSAVPEPESYALFLSGLGVVGLLARRRMPR</sequence>
<keyword evidence="4" id="KW-1185">Reference proteome</keyword>
<dbReference type="AlphaFoldDB" id="A0A9X4R6G7"/>
<dbReference type="NCBIfam" id="TIGR02595">
    <property type="entry name" value="PEP_CTERM"/>
    <property type="match status" value="1"/>
</dbReference>
<name>A0A9X4R6G7_9BURK</name>
<protein>
    <submittedName>
        <fullName evidence="3">PEP-CTERM sorting domain-containing protein</fullName>
    </submittedName>
</protein>
<gene>
    <name evidence="3" type="ORF">EXJ73_19915</name>
</gene>
<feature type="chain" id="PRO_5040772708" evidence="1">
    <location>
        <begin position="21"/>
        <end position="229"/>
    </location>
</feature>